<dbReference type="PRINTS" id="PR00364">
    <property type="entry name" value="DISEASERSIST"/>
</dbReference>
<protein>
    <submittedName>
        <fullName evidence="10">XRE family transcriptional regulator</fullName>
    </submittedName>
</protein>
<feature type="domain" description="HTH cro/C1-type" evidence="8">
    <location>
        <begin position="13"/>
        <end position="69"/>
    </location>
</feature>
<dbReference type="InterPro" id="IPR051677">
    <property type="entry name" value="AfsR-DnrI-RedD_regulator"/>
</dbReference>
<dbReference type="InterPro" id="IPR005158">
    <property type="entry name" value="BTAD"/>
</dbReference>
<dbReference type="SUPFAM" id="SSF47413">
    <property type="entry name" value="lambda repressor-like DNA-binding domains"/>
    <property type="match status" value="1"/>
</dbReference>
<evidence type="ECO:0000256" key="2">
    <source>
        <dbReference type="ARBA" id="ARBA00023015"/>
    </source>
</evidence>
<dbReference type="Gene3D" id="3.40.50.300">
    <property type="entry name" value="P-loop containing nucleotide triphosphate hydrolases"/>
    <property type="match status" value="1"/>
</dbReference>
<gene>
    <name evidence="10" type="ORF">Vau01_103180</name>
</gene>
<dbReference type="InterPro" id="IPR027417">
    <property type="entry name" value="P-loop_NTPase"/>
</dbReference>
<keyword evidence="2" id="KW-0805">Transcription regulation</keyword>
<evidence type="ECO:0000313" key="10">
    <source>
        <dbReference type="EMBL" id="GIJ62802.1"/>
    </source>
</evidence>
<evidence type="ECO:0000259" key="9">
    <source>
        <dbReference type="PROSITE" id="PS51755"/>
    </source>
</evidence>
<feature type="DNA-binding region" description="OmpR/PhoB-type" evidence="6">
    <location>
        <begin position="81"/>
        <end position="186"/>
    </location>
</feature>
<evidence type="ECO:0000256" key="7">
    <source>
        <dbReference type="SAM" id="MobiDB-lite"/>
    </source>
</evidence>
<feature type="repeat" description="TPR" evidence="5">
    <location>
        <begin position="907"/>
        <end position="940"/>
    </location>
</feature>
<dbReference type="InterPro" id="IPR001387">
    <property type="entry name" value="Cro/C1-type_HTH"/>
</dbReference>
<dbReference type="InterPro" id="IPR001867">
    <property type="entry name" value="OmpR/PhoB-type_DNA-bd"/>
</dbReference>
<sequence length="1159" mass="123639">MRGTGEPTLGALVRTFRLRTGLTQRELAGKARLSVRAVRDIEQDRVAHPRLPSLHRLAEALALSDADRLALVARAGDIDPGPSATAGPLPRIAVLGPLAVTGPDGAVELPSERVRHLLALLAIQPGRTVPYGEIIAAVWPADPPRTARRLVHAYVARLRGLLEPGRAGHGHPAILAAAPGGVRLTVDEDRLDALRFESSARRGTKALAAGDLEAAREQFNRALACWRGPALSDVDGRLRRHPAVDALRRHRVAVAIAFADTAIDHGDHEEAEAQLRPAIVEDPLHEGLNARLMLALAGSAQQADALALFQDLRARLADELGIEPGPLLQETHLRVLRHDVPPARNGGRAVTRHKKPTAAAAPPATTATPPGIAVPAQLPPDVAQFAGRDHQLRTLDEMLTRDAADNGQSAGAPRIVMLVGGAGVGKTALAVRWAHRVRAAFPDGQLYVNLRGFAVERPQRPLQVLADFLRALGVPAENVPTGVEGATALFRSLLADRRMLVVLDNARDPDHVRPFLPAAAGCLVLITSRSHLTGLAAREGARRLRLGVLGATEARDLLVTLLDQHPEVTALDDLVRSCARLPLALRVAAANLNEQRLTVADYVARLSAGPRLTELQSGGDHRSAVRHAFDVSYAALPADARRVFRLMSLAPGPDVTAEAAGRLLDRPAGDAAALLDRLAGAHLVDLTAPGRYTFHDLLRLYSVERTEWEDPPAERAAARGRLFEWYLQRVEAAARQLYPEKSRLPLPVSSAFGFSSHTDASAWLEAERPTLIAVVQEAASGLPHVAWLLADLLRGYFFMRMNVVDWLIVARAGLAAATAAGDLTGQASAHLSLAAVDRCQGQYHPAVDSYREALALARRAGWVDGESSALGNLASTYWHLGRFPAAADHYTQAIALCRSTGWLAGEATAQGNLGALYLQMGRLREAADRYGEAVELARRTGSRPGEAINLANLGEVYHALGRSERARAHLDRALALHRETGNRGAEAEATRILAEVRADTGELQEGHALAVAAVALAREIGERQDEANALNTLGGLHRRAGRWAAAVEAHSSALRIAQEIEAGYPEAIALLGLAAAALGTGDSVAARTAAGDALAIAARTGYGLQEGQARVVLARLRASVDDADRALAILTGTGHRAAIAEARSVLEDARRRRPAHRAR</sequence>
<evidence type="ECO:0000256" key="6">
    <source>
        <dbReference type="PROSITE-ProRule" id="PRU01091"/>
    </source>
</evidence>
<feature type="repeat" description="TPR" evidence="5">
    <location>
        <begin position="947"/>
        <end position="980"/>
    </location>
</feature>
<dbReference type="PANTHER" id="PTHR35807:SF1">
    <property type="entry name" value="TRANSCRIPTIONAL REGULATOR REDD"/>
    <property type="match status" value="1"/>
</dbReference>
<dbReference type="SMART" id="SM00028">
    <property type="entry name" value="TPR"/>
    <property type="match status" value="7"/>
</dbReference>
<reference evidence="10" key="1">
    <citation type="submission" date="2021-01" db="EMBL/GenBank/DDBJ databases">
        <title>Whole genome shotgun sequence of Virgisporangium aurantiacum NBRC 16421.</title>
        <authorList>
            <person name="Komaki H."/>
            <person name="Tamura T."/>
        </authorList>
    </citation>
    <scope>NUCLEOTIDE SEQUENCE</scope>
    <source>
        <strain evidence="10">NBRC 16421</strain>
    </source>
</reference>
<dbReference type="PROSITE" id="PS51755">
    <property type="entry name" value="OMPR_PHOB"/>
    <property type="match status" value="1"/>
</dbReference>
<feature type="domain" description="OmpR/PhoB-type" evidence="9">
    <location>
        <begin position="81"/>
        <end position="186"/>
    </location>
</feature>
<dbReference type="SUPFAM" id="SSF46894">
    <property type="entry name" value="C-terminal effector domain of the bipartite response regulators"/>
    <property type="match status" value="1"/>
</dbReference>
<feature type="region of interest" description="Disordered" evidence="7">
    <location>
        <begin position="340"/>
        <end position="370"/>
    </location>
</feature>
<evidence type="ECO:0000256" key="3">
    <source>
        <dbReference type="ARBA" id="ARBA00023125"/>
    </source>
</evidence>
<dbReference type="Proteomes" id="UP000612585">
    <property type="component" value="Unassembled WGS sequence"/>
</dbReference>
<dbReference type="SMART" id="SM00862">
    <property type="entry name" value="Trans_reg_C"/>
    <property type="match status" value="1"/>
</dbReference>
<dbReference type="PROSITE" id="PS50943">
    <property type="entry name" value="HTH_CROC1"/>
    <property type="match status" value="1"/>
</dbReference>
<dbReference type="EMBL" id="BOPG01000083">
    <property type="protein sequence ID" value="GIJ62802.1"/>
    <property type="molecule type" value="Genomic_DNA"/>
</dbReference>
<dbReference type="Gene3D" id="1.10.10.10">
    <property type="entry name" value="Winged helix-like DNA-binding domain superfamily/Winged helix DNA-binding domain"/>
    <property type="match status" value="1"/>
</dbReference>
<dbReference type="SUPFAM" id="SSF52540">
    <property type="entry name" value="P-loop containing nucleoside triphosphate hydrolases"/>
    <property type="match status" value="1"/>
</dbReference>
<dbReference type="AlphaFoldDB" id="A0A8J4E8H7"/>
<evidence type="ECO:0000256" key="1">
    <source>
        <dbReference type="ARBA" id="ARBA00005820"/>
    </source>
</evidence>
<keyword evidence="11" id="KW-1185">Reference proteome</keyword>
<dbReference type="CDD" id="cd15831">
    <property type="entry name" value="BTAD"/>
    <property type="match status" value="1"/>
</dbReference>
<feature type="compositionally biased region" description="Low complexity" evidence="7">
    <location>
        <begin position="357"/>
        <end position="370"/>
    </location>
</feature>
<dbReference type="Pfam" id="PF13560">
    <property type="entry name" value="HTH_31"/>
    <property type="match status" value="1"/>
</dbReference>
<accession>A0A8J4E8H7</accession>
<evidence type="ECO:0000256" key="4">
    <source>
        <dbReference type="ARBA" id="ARBA00023163"/>
    </source>
</evidence>
<keyword evidence="4" id="KW-0804">Transcription</keyword>
<dbReference type="PROSITE" id="PS50005">
    <property type="entry name" value="TPR"/>
    <property type="match status" value="2"/>
</dbReference>
<dbReference type="GO" id="GO:0006355">
    <property type="term" value="P:regulation of DNA-templated transcription"/>
    <property type="evidence" value="ECO:0007669"/>
    <property type="project" value="InterPro"/>
</dbReference>
<comment type="caution">
    <text evidence="10">The sequence shown here is derived from an EMBL/GenBank/DDBJ whole genome shotgun (WGS) entry which is preliminary data.</text>
</comment>
<dbReference type="InterPro" id="IPR019734">
    <property type="entry name" value="TPR_rpt"/>
</dbReference>
<dbReference type="InterPro" id="IPR016032">
    <property type="entry name" value="Sig_transdc_resp-reg_C-effctor"/>
</dbReference>
<evidence type="ECO:0000256" key="5">
    <source>
        <dbReference type="PROSITE-ProRule" id="PRU00339"/>
    </source>
</evidence>
<dbReference type="SMART" id="SM00382">
    <property type="entry name" value="AAA"/>
    <property type="match status" value="1"/>
</dbReference>
<keyword evidence="5" id="KW-0802">TPR repeat</keyword>
<dbReference type="InterPro" id="IPR011990">
    <property type="entry name" value="TPR-like_helical_dom_sf"/>
</dbReference>
<evidence type="ECO:0000313" key="11">
    <source>
        <dbReference type="Proteomes" id="UP000612585"/>
    </source>
</evidence>
<dbReference type="PANTHER" id="PTHR35807">
    <property type="entry name" value="TRANSCRIPTIONAL REGULATOR REDD-RELATED"/>
    <property type="match status" value="1"/>
</dbReference>
<dbReference type="GO" id="GO:0003677">
    <property type="term" value="F:DNA binding"/>
    <property type="evidence" value="ECO:0007669"/>
    <property type="project" value="UniProtKB-UniRule"/>
</dbReference>
<dbReference type="CDD" id="cd00093">
    <property type="entry name" value="HTH_XRE"/>
    <property type="match status" value="1"/>
</dbReference>
<comment type="similarity">
    <text evidence="1">Belongs to the AfsR/DnrI/RedD regulatory family.</text>
</comment>
<keyword evidence="3 6" id="KW-0238">DNA-binding</keyword>
<dbReference type="Pfam" id="PF00486">
    <property type="entry name" value="Trans_reg_C"/>
    <property type="match status" value="1"/>
</dbReference>
<dbReference type="Pfam" id="PF03704">
    <property type="entry name" value="BTAD"/>
    <property type="match status" value="1"/>
</dbReference>
<dbReference type="GO" id="GO:0043531">
    <property type="term" value="F:ADP binding"/>
    <property type="evidence" value="ECO:0007669"/>
    <property type="project" value="InterPro"/>
</dbReference>
<dbReference type="InterPro" id="IPR002182">
    <property type="entry name" value="NB-ARC"/>
</dbReference>
<dbReference type="SUPFAM" id="SSF48452">
    <property type="entry name" value="TPR-like"/>
    <property type="match status" value="3"/>
</dbReference>
<name>A0A8J4E8H7_9ACTN</name>
<dbReference type="SMART" id="SM00530">
    <property type="entry name" value="HTH_XRE"/>
    <property type="match status" value="1"/>
</dbReference>
<evidence type="ECO:0000259" key="8">
    <source>
        <dbReference type="PROSITE" id="PS50943"/>
    </source>
</evidence>
<dbReference type="InterPro" id="IPR010982">
    <property type="entry name" value="Lambda_DNA-bd_dom_sf"/>
</dbReference>
<proteinExistence type="inferred from homology"/>
<dbReference type="Pfam" id="PF00931">
    <property type="entry name" value="NB-ARC"/>
    <property type="match status" value="1"/>
</dbReference>
<dbReference type="SMART" id="SM01043">
    <property type="entry name" value="BTAD"/>
    <property type="match status" value="1"/>
</dbReference>
<organism evidence="10 11">
    <name type="scientific">Virgisporangium aurantiacum</name>
    <dbReference type="NCBI Taxonomy" id="175570"/>
    <lineage>
        <taxon>Bacteria</taxon>
        <taxon>Bacillati</taxon>
        <taxon>Actinomycetota</taxon>
        <taxon>Actinomycetes</taxon>
        <taxon>Micromonosporales</taxon>
        <taxon>Micromonosporaceae</taxon>
        <taxon>Virgisporangium</taxon>
    </lineage>
</organism>
<dbReference type="InterPro" id="IPR003593">
    <property type="entry name" value="AAA+_ATPase"/>
</dbReference>
<dbReference type="InterPro" id="IPR036388">
    <property type="entry name" value="WH-like_DNA-bd_sf"/>
</dbReference>
<dbReference type="Pfam" id="PF13424">
    <property type="entry name" value="TPR_12"/>
    <property type="match status" value="2"/>
</dbReference>
<dbReference type="Gene3D" id="1.10.260.40">
    <property type="entry name" value="lambda repressor-like DNA-binding domains"/>
    <property type="match status" value="1"/>
</dbReference>
<dbReference type="GO" id="GO:0000160">
    <property type="term" value="P:phosphorelay signal transduction system"/>
    <property type="evidence" value="ECO:0007669"/>
    <property type="project" value="InterPro"/>
</dbReference>
<dbReference type="Gene3D" id="1.25.40.10">
    <property type="entry name" value="Tetratricopeptide repeat domain"/>
    <property type="match status" value="3"/>
</dbReference>
<dbReference type="RefSeq" id="WP_204008688.1">
    <property type="nucleotide sequence ID" value="NZ_BOPG01000083.1"/>
</dbReference>